<organism evidence="2 3">
    <name type="scientific">Metabacillus litoralis</name>
    <dbReference type="NCBI Taxonomy" id="152268"/>
    <lineage>
        <taxon>Bacteria</taxon>
        <taxon>Bacillati</taxon>
        <taxon>Bacillota</taxon>
        <taxon>Bacilli</taxon>
        <taxon>Bacillales</taxon>
        <taxon>Bacillaceae</taxon>
        <taxon>Metabacillus</taxon>
    </lineage>
</organism>
<name>A0A179T3K2_9BACI</name>
<accession>A0A179T3K2</accession>
<dbReference type="RefSeq" id="WP_066330272.1">
    <property type="nucleotide sequence ID" value="NZ_LWSG01000010.1"/>
</dbReference>
<keyword evidence="1" id="KW-0472">Membrane</keyword>
<dbReference type="OrthoDB" id="2418411at2"/>
<evidence type="ECO:0000313" key="3">
    <source>
        <dbReference type="Proteomes" id="UP000078534"/>
    </source>
</evidence>
<comment type="caution">
    <text evidence="2">The sequence shown here is derived from an EMBL/GenBank/DDBJ whole genome shotgun (WGS) entry which is preliminary data.</text>
</comment>
<sequence length="41" mass="4887">MSKKIKHEDNNELKGTLISVFSIGLIIMVMWFSVYFFYLSR</sequence>
<keyword evidence="1" id="KW-1133">Transmembrane helix</keyword>
<dbReference type="Proteomes" id="UP000078534">
    <property type="component" value="Unassembled WGS sequence"/>
</dbReference>
<proteinExistence type="predicted"/>
<protein>
    <submittedName>
        <fullName evidence="2">Cytochrome C oxidase subunit II</fullName>
    </submittedName>
</protein>
<reference evidence="3" key="1">
    <citation type="submission" date="2016-04" db="EMBL/GenBank/DDBJ databases">
        <authorList>
            <person name="Lyu Z."/>
            <person name="Lyu W."/>
        </authorList>
    </citation>
    <scope>NUCLEOTIDE SEQUENCE [LARGE SCALE GENOMIC DNA]</scope>
    <source>
        <strain evidence="3">C44</strain>
    </source>
</reference>
<evidence type="ECO:0000313" key="2">
    <source>
        <dbReference type="EMBL" id="OAS87072.1"/>
    </source>
</evidence>
<keyword evidence="1" id="KW-0812">Transmembrane</keyword>
<dbReference type="EMBL" id="LWSG01000010">
    <property type="protein sequence ID" value="OAS87072.1"/>
    <property type="molecule type" value="Genomic_DNA"/>
</dbReference>
<keyword evidence="3" id="KW-1185">Reference proteome</keyword>
<evidence type="ECO:0000256" key="1">
    <source>
        <dbReference type="SAM" id="Phobius"/>
    </source>
</evidence>
<gene>
    <name evidence="2" type="ORF">A6K24_20425</name>
</gene>
<dbReference type="AlphaFoldDB" id="A0A179T3K2"/>
<feature type="transmembrane region" description="Helical" evidence="1">
    <location>
        <begin position="16"/>
        <end position="38"/>
    </location>
</feature>